<dbReference type="InterPro" id="IPR027417">
    <property type="entry name" value="P-loop_NTPase"/>
</dbReference>
<dbReference type="Pfam" id="PF00145">
    <property type="entry name" value="DNA_methylase"/>
    <property type="match status" value="1"/>
</dbReference>
<feature type="region of interest" description="Disordered" evidence="6">
    <location>
        <begin position="188"/>
        <end position="230"/>
    </location>
</feature>
<evidence type="ECO:0000256" key="1">
    <source>
        <dbReference type="ARBA" id="ARBA00022603"/>
    </source>
</evidence>
<feature type="compositionally biased region" description="Basic and acidic residues" evidence="6">
    <location>
        <begin position="1572"/>
        <end position="1581"/>
    </location>
</feature>
<evidence type="ECO:0000313" key="9">
    <source>
        <dbReference type="Proteomes" id="UP001365542"/>
    </source>
</evidence>
<dbReference type="InterPro" id="IPR050628">
    <property type="entry name" value="SNF2_RAD54_helicase_TF"/>
</dbReference>
<dbReference type="GO" id="GO:0005634">
    <property type="term" value="C:nucleus"/>
    <property type="evidence" value="ECO:0007669"/>
    <property type="project" value="TreeGrafter"/>
</dbReference>
<dbReference type="InterPro" id="IPR014001">
    <property type="entry name" value="Helicase_ATP-bd"/>
</dbReference>
<keyword evidence="3" id="KW-0547">Nucleotide-binding</keyword>
<protein>
    <recommendedName>
        <fullName evidence="7">Helicase ATP-binding domain-containing protein</fullName>
    </recommendedName>
</protein>
<keyword evidence="1" id="KW-0489">Methyltransferase</keyword>
<name>A0AAV9XTG4_9PEZI</name>
<dbReference type="GO" id="GO:0006281">
    <property type="term" value="P:DNA repair"/>
    <property type="evidence" value="ECO:0007669"/>
    <property type="project" value="TreeGrafter"/>
</dbReference>
<feature type="compositionally biased region" description="Acidic residues" evidence="6">
    <location>
        <begin position="1554"/>
        <end position="1563"/>
    </location>
</feature>
<dbReference type="EMBL" id="JAVHJO010000002">
    <property type="protein sequence ID" value="KAK6543033.1"/>
    <property type="molecule type" value="Genomic_DNA"/>
</dbReference>
<comment type="caution">
    <text evidence="8">The sequence shown here is derived from an EMBL/GenBank/DDBJ whole genome shotgun (WGS) entry which is preliminary data.</text>
</comment>
<gene>
    <name evidence="8" type="ORF">TWF694_006963</name>
</gene>
<feature type="compositionally biased region" description="Polar residues" evidence="6">
    <location>
        <begin position="210"/>
        <end position="223"/>
    </location>
</feature>
<dbReference type="InterPro" id="IPR001525">
    <property type="entry name" value="C5_MeTfrase"/>
</dbReference>
<dbReference type="GO" id="GO:0032259">
    <property type="term" value="P:methylation"/>
    <property type="evidence" value="ECO:0007669"/>
    <property type="project" value="UniProtKB-KW"/>
</dbReference>
<evidence type="ECO:0000259" key="7">
    <source>
        <dbReference type="SMART" id="SM00487"/>
    </source>
</evidence>
<accession>A0AAV9XTG4</accession>
<dbReference type="InterPro" id="IPR000330">
    <property type="entry name" value="SNF2_N"/>
</dbReference>
<reference evidence="8 9" key="1">
    <citation type="submission" date="2019-10" db="EMBL/GenBank/DDBJ databases">
        <authorList>
            <person name="Palmer J.M."/>
        </authorList>
    </citation>
    <scope>NUCLEOTIDE SEQUENCE [LARGE SCALE GENOMIC DNA]</scope>
    <source>
        <strain evidence="8 9">TWF694</strain>
    </source>
</reference>
<feature type="domain" description="Helicase ATP-binding" evidence="7">
    <location>
        <begin position="1305"/>
        <end position="1681"/>
    </location>
</feature>
<evidence type="ECO:0000256" key="3">
    <source>
        <dbReference type="ARBA" id="ARBA00022741"/>
    </source>
</evidence>
<dbReference type="PANTHER" id="PTHR45626">
    <property type="entry name" value="TRANSCRIPTION TERMINATION FACTOR 2-RELATED"/>
    <property type="match status" value="1"/>
</dbReference>
<evidence type="ECO:0000313" key="8">
    <source>
        <dbReference type="EMBL" id="KAK6543033.1"/>
    </source>
</evidence>
<dbReference type="PANTHER" id="PTHR45626:SF26">
    <property type="entry name" value="FAMILY HELICASE, PUTATIVE (AFU_ORTHOLOGUE AFUA_2G09120)-RELATED"/>
    <property type="match status" value="1"/>
</dbReference>
<dbReference type="Gene3D" id="3.40.50.150">
    <property type="entry name" value="Vaccinia Virus protein VP39"/>
    <property type="match status" value="1"/>
</dbReference>
<dbReference type="SUPFAM" id="SSF52540">
    <property type="entry name" value="P-loop containing nucleoside triphosphate hydrolases"/>
    <property type="match status" value="2"/>
</dbReference>
<dbReference type="SUPFAM" id="SSF53335">
    <property type="entry name" value="S-adenosyl-L-methionine-dependent methyltransferases"/>
    <property type="match status" value="1"/>
</dbReference>
<dbReference type="GO" id="GO:0008168">
    <property type="term" value="F:methyltransferase activity"/>
    <property type="evidence" value="ECO:0007669"/>
    <property type="project" value="UniProtKB-KW"/>
</dbReference>
<keyword evidence="2" id="KW-0808">Transferase</keyword>
<dbReference type="InterPro" id="IPR049730">
    <property type="entry name" value="SNF2/RAD54-like_C"/>
</dbReference>
<keyword evidence="9" id="KW-1185">Reference proteome</keyword>
<evidence type="ECO:0000256" key="2">
    <source>
        <dbReference type="ARBA" id="ARBA00022679"/>
    </source>
</evidence>
<dbReference type="InterPro" id="IPR029063">
    <property type="entry name" value="SAM-dependent_MTases_sf"/>
</dbReference>
<dbReference type="Pfam" id="PF00176">
    <property type="entry name" value="SNF2-rel_dom"/>
    <property type="match status" value="1"/>
</dbReference>
<dbReference type="Gene3D" id="3.40.50.10810">
    <property type="entry name" value="Tandem AAA-ATPase domain"/>
    <property type="match status" value="1"/>
</dbReference>
<dbReference type="GO" id="GO:0005524">
    <property type="term" value="F:ATP binding"/>
    <property type="evidence" value="ECO:0007669"/>
    <property type="project" value="UniProtKB-KW"/>
</dbReference>
<keyword evidence="4" id="KW-0378">Hydrolase</keyword>
<organism evidence="8 9">
    <name type="scientific">Orbilia ellipsospora</name>
    <dbReference type="NCBI Taxonomy" id="2528407"/>
    <lineage>
        <taxon>Eukaryota</taxon>
        <taxon>Fungi</taxon>
        <taxon>Dikarya</taxon>
        <taxon>Ascomycota</taxon>
        <taxon>Pezizomycotina</taxon>
        <taxon>Orbiliomycetes</taxon>
        <taxon>Orbiliales</taxon>
        <taxon>Orbiliaceae</taxon>
        <taxon>Orbilia</taxon>
    </lineage>
</organism>
<dbReference type="Proteomes" id="UP001365542">
    <property type="component" value="Unassembled WGS sequence"/>
</dbReference>
<feature type="region of interest" description="Disordered" evidence="6">
    <location>
        <begin position="1"/>
        <end position="50"/>
    </location>
</feature>
<dbReference type="GO" id="GO:0016787">
    <property type="term" value="F:hydrolase activity"/>
    <property type="evidence" value="ECO:0007669"/>
    <property type="project" value="UniProtKB-KW"/>
</dbReference>
<dbReference type="SMART" id="SM00487">
    <property type="entry name" value="DEXDc"/>
    <property type="match status" value="1"/>
</dbReference>
<evidence type="ECO:0000256" key="4">
    <source>
        <dbReference type="ARBA" id="ARBA00022801"/>
    </source>
</evidence>
<feature type="region of interest" description="Disordered" evidence="6">
    <location>
        <begin position="1538"/>
        <end position="1581"/>
    </location>
</feature>
<sequence length="2209" mass="244419">MSRKGDSMKRRMSSSDRGQFDNNARDRREGEEEPTNEQIALDPLLRRTRSRMELGSPSGLVSAWLSSLPSSASGEQARSAKSRLEADIWRTRPNAQFAASISVPAAIINVPEQGTGHSPLTDSASIQLLQPTSVSPFSNPPRPDIPTNMGIPVPPSNENVSPATIGPRKSSRLRTTISLGQEYAEFITPPPEEEFNPGAVADTESDAYSEASTSARPQRSRGTATIRKVSASTALSKRLETLKVDAKKGSDSLKATPKSKWTSESMNELPPISSIHDIFEDITKRNEKLKDVAVHLNGRPLRIATMCSGTESPLLALDLIISNMKSLFGVEMRIQHVFSCEIEPWKQAYIERNFRPPILFRDVCELGEEYATTAYGAKVKVPGNCDILVAGTSCVDYSSLNNFGKGLNDGGESGRTFWGMFGWVTKHRPKIVILENVCKAPWGQVVAEFENIGYAAGHTKFDTKNYYIPHTRQRGYLVAFDAKDGVMLPGQWTQMVNDLTRPASVSFESFLLESDDPRVLEARQKLIREDGGKGKSHDWTACEIRHTNARTGENLGRGRPFTGWQENGMTKYPDFTWQEWGDLQVDRVNDLLDISYLRNVKKGIDVSFKARLWNLSQNVDRDTEGKSAGISQCLTPTMIPYLTARGGPVIGIELLSLQGLPVKQLILTRETEANLKDLAGNAMSSTVVGTAIVAALITGKDILHRGHGKLDLPFIVTEKSATEKPLMVVPQQLSLQELDLGSAKQLRIKDLIKAAARSARMCVCEGRSLVAQTVQKCQECDHPSCTKCAGKPQHVNTPQNITRIPPFKFESHLKNLLPMLVKFKHGKGAIVAAIQQAESLQIKNKDWSFWQSHVIAALSSTFMFKCMKRQEIWVVEYESSYGRLELLLDPAQIEWRVFAKVGFKKNEWKELRRTFATPVAQLLVAKSGMSLLEGSWRIGVPGIAHVDVSVEGVGALVDSWEKSVGITEASLADKMVHSTLNIQLCDARHAPILDVDITGTWELLPKCGTANRALHRKRGEKESLYLFLDPNRLGDTQDDRFVISKNCRRLAFGEARLKIASFDSLFRPSADEPKVLTQLTVETFWVSAGPLRLKPSGGKKASFSFSNPQSIAAHLDCAIPVVFLTSSAPLAPALSSSWDKQWQVVDEAQAEETFSSITWLVDQMKSNRTAEDWTAYEIEGLDMNCATCAPPKPSISWRAARDKFGAIEDPEESAVWERAMKARPTPWVTVLKSDNRNTLHLQVGLNLMSLVHRAADLLPQIAGLGELSIDWRLVTEYVNPPRLVLPQFNIRSNKQDIEAPQPPGFILSLRPEQLRSLTWMMNQESPTAGDFVEEEIVEALHTQLSWKADVKASRPSGARGGVLADAVGYGKTAIILGLLAHMKNVYIPPADTQGRIPLKATLIIVPGHLSNQWESEIRKFTGGLFKVVNIKTMTQMNSCSLKSLMAADIIIVAGSLFKSVAYLQRLAEFSGGATCPATGGRRFQDWLKDVTGNIRSQVQRLYAGDVSGITDSITKGCQKREKARLAEEGIPFLGRKAQNRAGSSRKKMAVESPETSDLEAYEDEPIKKRKPKASENKEPSTYEGRRWKISCRKGDWDATDLLCPPLELFFFNRLVLDEFTYIGGMPLEAIANLSATYRWVLSGTPPIGDFADVKKIARFLGIMLGVDDDTANSVLNNKAISKDRTAVEAFQAFKEVRTAAWHLDRHRHAQKFLVKFMRQNVAEIDEIPWEEHFVKVQLPATERAIYIELDHHLKAMEMIVTKRSVTRGGGDREARLHSAISSSSSAEEALLKSGCHFSLNLENLASDATARTACDTVIADRFRQLEGNVKELTASLRDGLLLARRWEHPTIPKSDLQYTKYLEEKRKSPLDDDQATALFRKLLQQAKDWAAEHEKKPTVPSILSSLRAPRLGLAGEGADEDEDEDEPAKPAKTAGVDVAGLLKTIQFQTSRLLKELVGRCRSLRFIKVVREVQTLRGATRSTAVLREGEERCGCGKELVVEDVTVSSICGHVACTQCMARAASLHNECPAKLAGCLARILDVSLVPATSLGAENDMPTTYGAKMDALVRLLKSRIPAEERVLLFVQFPDLLKKVEEVLNSAGVSVTRLAGSSLAKTADLTVFQTEKSSRVLLLEVMGETAAGANLTVANHIIFLCPLLAASEQLYAAAETQAIGRARRYGQKKTVFIWRLVANETIDYDLYLQRGNPVH</sequence>
<evidence type="ECO:0000256" key="6">
    <source>
        <dbReference type="SAM" id="MobiDB-lite"/>
    </source>
</evidence>
<keyword evidence="5" id="KW-0067">ATP-binding</keyword>
<dbReference type="InterPro" id="IPR038718">
    <property type="entry name" value="SNF2-like_sf"/>
</dbReference>
<evidence type="ECO:0000256" key="5">
    <source>
        <dbReference type="ARBA" id="ARBA00022840"/>
    </source>
</evidence>
<dbReference type="GO" id="GO:0008094">
    <property type="term" value="F:ATP-dependent activity, acting on DNA"/>
    <property type="evidence" value="ECO:0007669"/>
    <property type="project" value="TreeGrafter"/>
</dbReference>
<dbReference type="CDD" id="cd18793">
    <property type="entry name" value="SF2_C_SNF"/>
    <property type="match status" value="1"/>
</dbReference>
<dbReference type="Gene3D" id="3.40.50.300">
    <property type="entry name" value="P-loop containing nucleotide triphosphate hydrolases"/>
    <property type="match status" value="1"/>
</dbReference>
<proteinExistence type="predicted"/>